<name>A0ABU4GHV9_9CLOT</name>
<sequence length="260" mass="29015">MVLGYSLSDWETYGTKTPINTNLIKNPSCLIAGKSGSGKSLSFLWYTYGILKNKESLMFLADFKAGREYVDLRTCSSYSYADSAIEMIRKYYDLYCNIRKSDSQNTPHITLAIEEWFGLLTYLETIDKKLKGEIMSKVGEILALGRGIGNGIGVILLIQRADSSNFIAGSREQVQNTVCFGRISKEQKGMLFSGEDIDANKNYPAGQGLAMIDGQGIVQEIIVPQIVNRNKLLFKIRSYLDNQPTLEELTHKFLPTDCGA</sequence>
<evidence type="ECO:0000313" key="1">
    <source>
        <dbReference type="EMBL" id="MDW2797201.1"/>
    </source>
</evidence>
<evidence type="ECO:0008006" key="3">
    <source>
        <dbReference type="Google" id="ProtNLM"/>
    </source>
</evidence>
<reference evidence="1 2" key="1">
    <citation type="submission" date="2023-10" db="EMBL/GenBank/DDBJ databases">
        <title>A novel Glycoside Hydrolase 43-Like Enzyme from Clostrdium boliviensis is an Endo-xylanase, and a Candidate for Xylooligosaccharides Production from Different Xylan Substrates.</title>
        <authorList>
            <person name="Alvarez M.T."/>
            <person name="Rocabado-Villegas L.R."/>
            <person name="Salas-Veizaga D.M."/>
            <person name="Linares-Pasten J.A."/>
            <person name="Gudmundsdottir E.E."/>
            <person name="Hreggvidsson G.O."/>
            <person name="Adlercreutz P."/>
            <person name="Nordberg Karlsson E."/>
        </authorList>
    </citation>
    <scope>NUCLEOTIDE SEQUENCE [LARGE SCALE GENOMIC DNA]</scope>
    <source>
        <strain evidence="1 2">E-1</strain>
    </source>
</reference>
<evidence type="ECO:0000313" key="2">
    <source>
        <dbReference type="Proteomes" id="UP001276854"/>
    </source>
</evidence>
<dbReference type="Proteomes" id="UP001276854">
    <property type="component" value="Unassembled WGS sequence"/>
</dbReference>
<comment type="caution">
    <text evidence="1">The sequence shown here is derived from an EMBL/GenBank/DDBJ whole genome shotgun (WGS) entry which is preliminary data.</text>
</comment>
<dbReference type="Gene3D" id="3.40.50.300">
    <property type="entry name" value="P-loop containing nucleotide triphosphate hydrolases"/>
    <property type="match status" value="1"/>
</dbReference>
<dbReference type="SUPFAM" id="SSF52540">
    <property type="entry name" value="P-loop containing nucleoside triphosphate hydrolases"/>
    <property type="match status" value="1"/>
</dbReference>
<gene>
    <name evidence="1" type="ORF">RZO55_06380</name>
</gene>
<dbReference type="InterPro" id="IPR027417">
    <property type="entry name" value="P-loop_NTPase"/>
</dbReference>
<keyword evidence="2" id="KW-1185">Reference proteome</keyword>
<proteinExistence type="predicted"/>
<accession>A0ABU4GHV9</accession>
<dbReference type="RefSeq" id="WP_318063459.1">
    <property type="nucleotide sequence ID" value="NZ_JAWONS010000107.1"/>
</dbReference>
<organism evidence="1 2">
    <name type="scientific">Clostridium boliviensis</name>
    <dbReference type="NCBI Taxonomy" id="318465"/>
    <lineage>
        <taxon>Bacteria</taxon>
        <taxon>Bacillati</taxon>
        <taxon>Bacillota</taxon>
        <taxon>Clostridia</taxon>
        <taxon>Eubacteriales</taxon>
        <taxon>Clostridiaceae</taxon>
        <taxon>Clostridium</taxon>
    </lineage>
</organism>
<dbReference type="EMBL" id="JAWONS010000107">
    <property type="protein sequence ID" value="MDW2797201.1"/>
    <property type="molecule type" value="Genomic_DNA"/>
</dbReference>
<protein>
    <recommendedName>
        <fullName evidence="3">FtsK domain-containing protein</fullName>
    </recommendedName>
</protein>